<dbReference type="Proteomes" id="UP000637074">
    <property type="component" value="Unassembled WGS sequence"/>
</dbReference>
<dbReference type="InterPro" id="IPR036206">
    <property type="entry name" value="ThiamineP_synth_sf"/>
</dbReference>
<protein>
    <submittedName>
        <fullName evidence="4">Thiazole tautomerase</fullName>
    </submittedName>
</protein>
<keyword evidence="2" id="KW-0784">Thiamine biosynthesis</keyword>
<comment type="pathway">
    <text evidence="1">Cofactor biosynthesis; thiamine diphosphate biosynthesis.</text>
</comment>
<accession>A0ABQ3N2T3</accession>
<evidence type="ECO:0000256" key="2">
    <source>
        <dbReference type="ARBA" id="ARBA00022977"/>
    </source>
</evidence>
<comment type="caution">
    <text evidence="4">The sequence shown here is derived from an EMBL/GenBank/DDBJ whole genome shotgun (WGS) entry which is preliminary data.</text>
</comment>
<name>A0ABQ3N2T3_9BACI</name>
<sequence>MLLEILAITDDQYHVKELASKIMQIQNYVDYIHIREKSKTARELLTLLELLQESGVPKRKIVVHDRLDVALVTGIENIHLPGHGLTINRVREKFPFMRIGCSVHSYEEARKSEQDGVDYVMYGHVFETNCKAGLAPRGLEELHKIKERLSIPVFAIGGITPDRMNEIKVDGIAVMSGIFSAENPAEAARDYSEKCKEMTTHGKIL</sequence>
<dbReference type="PANTHER" id="PTHR20857">
    <property type="entry name" value="THIAMINE-PHOSPHATE PYROPHOSPHORYLASE"/>
    <property type="match status" value="1"/>
</dbReference>
<dbReference type="CDD" id="cd00564">
    <property type="entry name" value="TMP_TenI"/>
    <property type="match status" value="1"/>
</dbReference>
<dbReference type="NCBIfam" id="NF005819">
    <property type="entry name" value="PRK07695.1"/>
    <property type="match status" value="1"/>
</dbReference>
<feature type="domain" description="Thiamine phosphate synthase/TenI" evidence="3">
    <location>
        <begin position="6"/>
        <end position="178"/>
    </location>
</feature>
<reference evidence="4 5" key="1">
    <citation type="journal article" date="2022" name="Int. J. Syst. Evol. Microbiol.">
        <title>Neobacillus kokaensis sp. nov., isolated from soil.</title>
        <authorList>
            <person name="Yuki K."/>
            <person name="Matsubara H."/>
            <person name="Yamaguchi S."/>
        </authorList>
    </citation>
    <scope>NUCLEOTIDE SEQUENCE [LARGE SCALE GENOMIC DNA]</scope>
    <source>
        <strain evidence="4 5">LOB 377</strain>
    </source>
</reference>
<keyword evidence="5" id="KW-1185">Reference proteome</keyword>
<evidence type="ECO:0000313" key="5">
    <source>
        <dbReference type="Proteomes" id="UP000637074"/>
    </source>
</evidence>
<dbReference type="Pfam" id="PF02581">
    <property type="entry name" value="TMP-TENI"/>
    <property type="match status" value="1"/>
</dbReference>
<proteinExistence type="predicted"/>
<evidence type="ECO:0000256" key="1">
    <source>
        <dbReference type="ARBA" id="ARBA00004948"/>
    </source>
</evidence>
<dbReference type="PANTHER" id="PTHR20857:SF22">
    <property type="entry name" value="THIAZOLE TAUTOMERASE"/>
    <property type="match status" value="1"/>
</dbReference>
<gene>
    <name evidence="4" type="primary">tenI</name>
    <name evidence="4" type="ORF">AM1BK_28030</name>
</gene>
<dbReference type="Gene3D" id="3.20.20.70">
    <property type="entry name" value="Aldolase class I"/>
    <property type="match status" value="1"/>
</dbReference>
<dbReference type="EMBL" id="BNDS01000011">
    <property type="protein sequence ID" value="GHH99260.1"/>
    <property type="molecule type" value="Genomic_DNA"/>
</dbReference>
<organism evidence="4 5">
    <name type="scientific">Neobacillus kokaensis</name>
    <dbReference type="NCBI Taxonomy" id="2759023"/>
    <lineage>
        <taxon>Bacteria</taxon>
        <taxon>Bacillati</taxon>
        <taxon>Bacillota</taxon>
        <taxon>Bacilli</taxon>
        <taxon>Bacillales</taxon>
        <taxon>Bacillaceae</taxon>
        <taxon>Neobacillus</taxon>
    </lineage>
</organism>
<dbReference type="InterPro" id="IPR013785">
    <property type="entry name" value="Aldolase_TIM"/>
</dbReference>
<evidence type="ECO:0000259" key="3">
    <source>
        <dbReference type="Pfam" id="PF02581"/>
    </source>
</evidence>
<dbReference type="SUPFAM" id="SSF51391">
    <property type="entry name" value="Thiamin phosphate synthase"/>
    <property type="match status" value="1"/>
</dbReference>
<dbReference type="InterPro" id="IPR022998">
    <property type="entry name" value="ThiamineP_synth_TenI"/>
</dbReference>
<evidence type="ECO:0000313" key="4">
    <source>
        <dbReference type="EMBL" id="GHH99260.1"/>
    </source>
</evidence>